<dbReference type="GO" id="GO:0005737">
    <property type="term" value="C:cytoplasm"/>
    <property type="evidence" value="ECO:0007669"/>
    <property type="project" value="TreeGrafter"/>
</dbReference>
<feature type="compositionally biased region" description="Polar residues" evidence="6">
    <location>
        <begin position="826"/>
        <end position="835"/>
    </location>
</feature>
<feature type="compositionally biased region" description="Polar residues" evidence="6">
    <location>
        <begin position="425"/>
        <end position="444"/>
    </location>
</feature>
<dbReference type="InterPro" id="IPR038765">
    <property type="entry name" value="Papain-like_cys_pep_sf"/>
</dbReference>
<keyword evidence="2" id="KW-0597">Phosphoprotein</keyword>
<accession>A0AAE0LVQ9</accession>
<keyword evidence="4" id="KW-0833">Ubl conjugation pathway</keyword>
<organism evidence="8 9">
    <name type="scientific">Chaetomium fimeti</name>
    <dbReference type="NCBI Taxonomy" id="1854472"/>
    <lineage>
        <taxon>Eukaryota</taxon>
        <taxon>Fungi</taxon>
        <taxon>Dikarya</taxon>
        <taxon>Ascomycota</taxon>
        <taxon>Pezizomycotina</taxon>
        <taxon>Sordariomycetes</taxon>
        <taxon>Sordariomycetidae</taxon>
        <taxon>Sordariales</taxon>
        <taxon>Chaetomiaceae</taxon>
        <taxon>Chaetomium</taxon>
    </lineage>
</organism>
<feature type="compositionally biased region" description="Polar residues" evidence="6">
    <location>
        <begin position="401"/>
        <end position="414"/>
    </location>
</feature>
<feature type="compositionally biased region" description="Polar residues" evidence="6">
    <location>
        <begin position="883"/>
        <end position="908"/>
    </location>
</feature>
<reference evidence="8" key="1">
    <citation type="journal article" date="2023" name="Mol. Phylogenet. Evol.">
        <title>Genome-scale phylogeny and comparative genomics of the fungal order Sordariales.</title>
        <authorList>
            <person name="Hensen N."/>
            <person name="Bonometti L."/>
            <person name="Westerberg I."/>
            <person name="Brannstrom I.O."/>
            <person name="Guillou S."/>
            <person name="Cros-Aarteil S."/>
            <person name="Calhoun S."/>
            <person name="Haridas S."/>
            <person name="Kuo A."/>
            <person name="Mondo S."/>
            <person name="Pangilinan J."/>
            <person name="Riley R."/>
            <person name="LaButti K."/>
            <person name="Andreopoulos B."/>
            <person name="Lipzen A."/>
            <person name="Chen C."/>
            <person name="Yan M."/>
            <person name="Daum C."/>
            <person name="Ng V."/>
            <person name="Clum A."/>
            <person name="Steindorff A."/>
            <person name="Ohm R.A."/>
            <person name="Martin F."/>
            <person name="Silar P."/>
            <person name="Natvig D.O."/>
            <person name="Lalanne C."/>
            <person name="Gautier V."/>
            <person name="Ament-Velasquez S.L."/>
            <person name="Kruys A."/>
            <person name="Hutchinson M.I."/>
            <person name="Powell A.J."/>
            <person name="Barry K."/>
            <person name="Miller A.N."/>
            <person name="Grigoriev I.V."/>
            <person name="Debuchy R."/>
            <person name="Gladieux P."/>
            <person name="Hiltunen Thoren M."/>
            <person name="Johannesson H."/>
        </authorList>
    </citation>
    <scope>NUCLEOTIDE SEQUENCE</scope>
    <source>
        <strain evidence="8">CBS 168.71</strain>
    </source>
</reference>
<feature type="compositionally biased region" description="Basic residues" evidence="6">
    <location>
        <begin position="1016"/>
        <end position="1025"/>
    </location>
</feature>
<feature type="compositionally biased region" description="Basic and acidic residues" evidence="6">
    <location>
        <begin position="52"/>
        <end position="62"/>
    </location>
</feature>
<feature type="region of interest" description="Disordered" evidence="6">
    <location>
        <begin position="1"/>
        <end position="133"/>
    </location>
</feature>
<evidence type="ECO:0000313" key="9">
    <source>
        <dbReference type="Proteomes" id="UP001278766"/>
    </source>
</evidence>
<dbReference type="Proteomes" id="UP001278766">
    <property type="component" value="Unassembled WGS sequence"/>
</dbReference>
<dbReference type="GO" id="GO:0005634">
    <property type="term" value="C:nucleus"/>
    <property type="evidence" value="ECO:0007669"/>
    <property type="project" value="TreeGrafter"/>
</dbReference>
<dbReference type="InterPro" id="IPR003653">
    <property type="entry name" value="Peptidase_C48_C"/>
</dbReference>
<evidence type="ECO:0000256" key="6">
    <source>
        <dbReference type="SAM" id="MobiDB-lite"/>
    </source>
</evidence>
<protein>
    <recommendedName>
        <fullName evidence="7">Ubiquitin-like protease family profile domain-containing protein</fullName>
    </recommendedName>
</protein>
<dbReference type="GO" id="GO:0006508">
    <property type="term" value="P:proteolysis"/>
    <property type="evidence" value="ECO:0007669"/>
    <property type="project" value="UniProtKB-KW"/>
</dbReference>
<feature type="compositionally biased region" description="Polar residues" evidence="6">
    <location>
        <begin position="114"/>
        <end position="124"/>
    </location>
</feature>
<reference evidence="8" key="2">
    <citation type="submission" date="2023-06" db="EMBL/GenBank/DDBJ databases">
        <authorList>
            <consortium name="Lawrence Berkeley National Laboratory"/>
            <person name="Haridas S."/>
            <person name="Hensen N."/>
            <person name="Bonometti L."/>
            <person name="Westerberg I."/>
            <person name="Brannstrom I.O."/>
            <person name="Guillou S."/>
            <person name="Cros-Aarteil S."/>
            <person name="Calhoun S."/>
            <person name="Kuo A."/>
            <person name="Mondo S."/>
            <person name="Pangilinan J."/>
            <person name="Riley R."/>
            <person name="Labutti K."/>
            <person name="Andreopoulos B."/>
            <person name="Lipzen A."/>
            <person name="Chen C."/>
            <person name="Yanf M."/>
            <person name="Daum C."/>
            <person name="Ng V."/>
            <person name="Clum A."/>
            <person name="Steindorff A."/>
            <person name="Ohm R."/>
            <person name="Martin F."/>
            <person name="Silar P."/>
            <person name="Natvig D."/>
            <person name="Lalanne C."/>
            <person name="Gautier V."/>
            <person name="Ament-Velasquez S.L."/>
            <person name="Kruys A."/>
            <person name="Hutchinson M.I."/>
            <person name="Powell A.J."/>
            <person name="Barry K."/>
            <person name="Miller A.N."/>
            <person name="Grigoriev I.V."/>
            <person name="Debuchy R."/>
            <person name="Gladieux P."/>
            <person name="Thoren M.H."/>
            <person name="Johannesson H."/>
        </authorList>
    </citation>
    <scope>NUCLEOTIDE SEQUENCE</scope>
    <source>
        <strain evidence="8">CBS 168.71</strain>
    </source>
</reference>
<feature type="compositionally biased region" description="Polar residues" evidence="6">
    <location>
        <begin position="866"/>
        <end position="875"/>
    </location>
</feature>
<dbReference type="PANTHER" id="PTHR46896:SF3">
    <property type="entry name" value="FI06413P-RELATED"/>
    <property type="match status" value="1"/>
</dbReference>
<dbReference type="PANTHER" id="PTHR46896">
    <property type="entry name" value="SENTRIN-SPECIFIC PROTEASE"/>
    <property type="match status" value="1"/>
</dbReference>
<feature type="compositionally biased region" description="Basic and acidic residues" evidence="6">
    <location>
        <begin position="836"/>
        <end position="857"/>
    </location>
</feature>
<feature type="region of interest" description="Disordered" evidence="6">
    <location>
        <begin position="383"/>
        <end position="465"/>
    </location>
</feature>
<dbReference type="GO" id="GO:0016926">
    <property type="term" value="P:protein desumoylation"/>
    <property type="evidence" value="ECO:0007669"/>
    <property type="project" value="TreeGrafter"/>
</dbReference>
<dbReference type="Pfam" id="PF02902">
    <property type="entry name" value="Peptidase_C48"/>
    <property type="match status" value="1"/>
</dbReference>
<feature type="region of interest" description="Disordered" evidence="6">
    <location>
        <begin position="810"/>
        <end position="1036"/>
    </location>
</feature>
<feature type="compositionally biased region" description="Low complexity" evidence="6">
    <location>
        <begin position="207"/>
        <end position="220"/>
    </location>
</feature>
<dbReference type="Gene3D" id="3.40.395.10">
    <property type="entry name" value="Adenoviral Proteinase, Chain A"/>
    <property type="match status" value="1"/>
</dbReference>
<evidence type="ECO:0000313" key="8">
    <source>
        <dbReference type="EMBL" id="KAK3299386.1"/>
    </source>
</evidence>
<evidence type="ECO:0000256" key="5">
    <source>
        <dbReference type="ARBA" id="ARBA00022801"/>
    </source>
</evidence>
<dbReference type="EMBL" id="JAUEPN010000002">
    <property type="protein sequence ID" value="KAK3299386.1"/>
    <property type="molecule type" value="Genomic_DNA"/>
</dbReference>
<comment type="caution">
    <text evidence="8">The sequence shown here is derived from an EMBL/GenBank/DDBJ whole genome shotgun (WGS) entry which is preliminary data.</text>
</comment>
<dbReference type="InterPro" id="IPR051947">
    <property type="entry name" value="Sentrin-specific_protease"/>
</dbReference>
<dbReference type="Pfam" id="PF25424">
    <property type="entry name" value="PH_35"/>
    <property type="match status" value="1"/>
</dbReference>
<keyword evidence="3" id="KW-0645">Protease</keyword>
<dbReference type="SUPFAM" id="SSF54001">
    <property type="entry name" value="Cysteine proteinases"/>
    <property type="match status" value="1"/>
</dbReference>
<dbReference type="PROSITE" id="PS50600">
    <property type="entry name" value="ULP_PROTEASE"/>
    <property type="match status" value="1"/>
</dbReference>
<sequence>MTVPRPGFLKALAPPTHMNTLDSSPNRPPGPLQTTNTFRLADQPPPPKRQKTLLDARRRGPGEDIDIEQDAASRSDPRGSQTSFAHSVSPGIQEYQVVEESTKGTGRSNRRSRQPQANHPSVMSSHVGRGRMSRQLEPVESFDELAPAQKPTPHQQRTARLILSRSTAITRDPADACILGKPTRPGQSPQSKKRPSHEVIEDQDELAAGTSSGGSPTASTRQPIKGSPKNKSPSLSQRGDIKSTKWAGNRGDLTTTGIGVAAAVCQPNFEFVAKDSHNSCFLRPTDGPELRVFTDETHPAEPYHWLKITGKANTLLYHPKSSLIKLSQSMDQASVPIGSLMFIKLRSSAEALWVVEWVRKHLAVRIIPAKEEDKLAMSYKKLHHDVTHSRSQASGRRLSVDTPTHLPQATQGSPRANAAPIESVPASSRTPIRRQMQVSAQQAETPLPRPDTAGEHASATSRSLRTRQIPQLGQTLEPPRVSAVRRWSDEHREWAQDWNMPLILRRTTVDKEDIPRLDEGQCLNDNLIGYGLRYLFDVLKDRAKDLHERVYLHNSFFYEKLKAGRGINYDGVKNWTAKVDLLSYDYIIVPVNEHYHWWVAIICNPGKLDPASRRVSDDTRDPAVAMEGKVDGASSDVEMTDVPEKRPVRASIDQPEIVKSDLVDLVSDDKNVSIDLTSTSRAKQLKKPRPGVRTYSPDDPRIITLDSLGSTHPQAIAHLKKYLFAEFKHKRNTVITEPPATLGMRAVNIPEQDNLCDCGVYLLGYIQEFVKDPDQFVRTLLRKESPDWIFNPSDLRNLWRETIFWERKQHLKTQPGSRKKLDASAATPTPKSSVEPSRHPSRDNTSEVNDAPKDKPGTETGFSEHITPTSASDSPMNVDAPQTDDSSTEPTRSVPQPTTGSEQPQASGTVRAPSPQPPVPQRDARDESAVPIPTVEGDPVLPTVEAPDGEELPSPPPQPRDDPGFLVPLSSTPPSGPAEESQPIVEVELASSHSPRAAKPATRQANSVPSSPAGASRRRAAKARTQHTSSHFVVDDGPTVVTAEMVRSSDPIDLTDD</sequence>
<dbReference type="GO" id="GO:0070139">
    <property type="term" value="F:SUMO-specific endopeptidase activity"/>
    <property type="evidence" value="ECO:0007669"/>
    <property type="project" value="TreeGrafter"/>
</dbReference>
<comment type="similarity">
    <text evidence="1">Belongs to the peptidase C48 family.</text>
</comment>
<evidence type="ECO:0000256" key="2">
    <source>
        <dbReference type="ARBA" id="ARBA00022553"/>
    </source>
</evidence>
<dbReference type="GeneID" id="87843397"/>
<keyword evidence="9" id="KW-1185">Reference proteome</keyword>
<name>A0AAE0LVQ9_9PEZI</name>
<proteinExistence type="inferred from homology"/>
<feature type="domain" description="Ubiquitin-like protease family profile" evidence="7">
    <location>
        <begin position="507"/>
        <end position="769"/>
    </location>
</feature>
<dbReference type="InterPro" id="IPR057501">
    <property type="entry name" value="DeUb_enz_PH"/>
</dbReference>
<keyword evidence="5" id="KW-0378">Hydrolase</keyword>
<evidence type="ECO:0000259" key="7">
    <source>
        <dbReference type="PROSITE" id="PS50600"/>
    </source>
</evidence>
<gene>
    <name evidence="8" type="ORF">B0H64DRAFT_439765</name>
</gene>
<evidence type="ECO:0000256" key="3">
    <source>
        <dbReference type="ARBA" id="ARBA00022670"/>
    </source>
</evidence>
<evidence type="ECO:0000256" key="1">
    <source>
        <dbReference type="ARBA" id="ARBA00005234"/>
    </source>
</evidence>
<evidence type="ECO:0000256" key="4">
    <source>
        <dbReference type="ARBA" id="ARBA00022786"/>
    </source>
</evidence>
<dbReference type="RefSeq" id="XP_062662900.1">
    <property type="nucleotide sequence ID" value="XM_062806449.1"/>
</dbReference>
<dbReference type="AlphaFoldDB" id="A0AAE0LVQ9"/>
<feature type="region of interest" description="Disordered" evidence="6">
    <location>
        <begin position="173"/>
        <end position="249"/>
    </location>
</feature>